<dbReference type="SUPFAM" id="SSF56436">
    <property type="entry name" value="C-type lectin-like"/>
    <property type="match status" value="1"/>
</dbReference>
<evidence type="ECO:0000256" key="1">
    <source>
        <dbReference type="SAM" id="MobiDB-lite"/>
    </source>
</evidence>
<dbReference type="RefSeq" id="WP_137483327.1">
    <property type="nucleotide sequence ID" value="NZ_SZZP01000033.1"/>
</dbReference>
<evidence type="ECO:0000259" key="2">
    <source>
        <dbReference type="Pfam" id="PF03781"/>
    </source>
</evidence>
<reference evidence="3 4" key="1">
    <citation type="submission" date="2019-05" db="EMBL/GenBank/DDBJ databases">
        <title>Draft Genome of Bradyrhizobium elkanii strain SEMIA 938, Used in Commercial Inoculants for Lupinus spp. in Brazil.</title>
        <authorList>
            <person name="Hungria M."/>
            <person name="Delamuta J.R.M."/>
            <person name="Ribeiro R.A."/>
            <person name="Nogueira M.A."/>
        </authorList>
    </citation>
    <scope>NUCLEOTIDE SEQUENCE [LARGE SCALE GENOMIC DNA]</scope>
    <source>
        <strain evidence="3 4">Semia 938</strain>
    </source>
</reference>
<accession>A0A4U6RKC2</accession>
<evidence type="ECO:0000313" key="3">
    <source>
        <dbReference type="EMBL" id="TKV73632.1"/>
    </source>
</evidence>
<gene>
    <name evidence="3" type="ORF">FDV58_36030</name>
</gene>
<proteinExistence type="predicted"/>
<organism evidence="3 4">
    <name type="scientific">Bradyrhizobium elkanii</name>
    <dbReference type="NCBI Taxonomy" id="29448"/>
    <lineage>
        <taxon>Bacteria</taxon>
        <taxon>Pseudomonadati</taxon>
        <taxon>Pseudomonadota</taxon>
        <taxon>Alphaproteobacteria</taxon>
        <taxon>Hyphomicrobiales</taxon>
        <taxon>Nitrobacteraceae</taxon>
        <taxon>Bradyrhizobium</taxon>
    </lineage>
</organism>
<dbReference type="EMBL" id="SZZP01000033">
    <property type="protein sequence ID" value="TKV73632.1"/>
    <property type="molecule type" value="Genomic_DNA"/>
</dbReference>
<sequence>MSQETNGHGLHNVAGNVWEWYEDRLAPSGVPLNREPAPDRSTRGESSLSDESCGSRHRFAARDPNASIGSSSKIGFPVVRTEQLQDPA</sequence>
<dbReference type="Proteomes" id="UP000305095">
    <property type="component" value="Unassembled WGS sequence"/>
</dbReference>
<feature type="domain" description="Sulfatase-modifying factor enzyme-like" evidence="2">
    <location>
        <begin position="2"/>
        <end position="80"/>
    </location>
</feature>
<dbReference type="InterPro" id="IPR005532">
    <property type="entry name" value="SUMF_dom"/>
</dbReference>
<dbReference type="InterPro" id="IPR016187">
    <property type="entry name" value="CTDL_fold"/>
</dbReference>
<feature type="region of interest" description="Disordered" evidence="1">
    <location>
        <begin position="27"/>
        <end position="88"/>
    </location>
</feature>
<dbReference type="Gene3D" id="3.90.1580.10">
    <property type="entry name" value="paralog of FGE (formylglycine-generating enzyme)"/>
    <property type="match status" value="1"/>
</dbReference>
<dbReference type="InterPro" id="IPR042095">
    <property type="entry name" value="SUMF_sf"/>
</dbReference>
<protein>
    <submittedName>
        <fullName evidence="3">Formylglycine-generating enzyme family protein</fullName>
    </submittedName>
</protein>
<evidence type="ECO:0000313" key="4">
    <source>
        <dbReference type="Proteomes" id="UP000305095"/>
    </source>
</evidence>
<comment type="caution">
    <text evidence="3">The sequence shown here is derived from an EMBL/GenBank/DDBJ whole genome shotgun (WGS) entry which is preliminary data.</text>
</comment>
<dbReference type="AlphaFoldDB" id="A0A4U6RKC2"/>
<name>A0A4U6RKC2_BRAEL</name>
<dbReference type="Pfam" id="PF03781">
    <property type="entry name" value="FGE-sulfatase"/>
    <property type="match status" value="1"/>
</dbReference>